<dbReference type="AlphaFoldDB" id="A0A0A8Y158"/>
<dbReference type="EMBL" id="GBRH01279165">
    <property type="protein sequence ID" value="JAD18730.1"/>
    <property type="molecule type" value="Transcribed_RNA"/>
</dbReference>
<organism evidence="1">
    <name type="scientific">Arundo donax</name>
    <name type="common">Giant reed</name>
    <name type="synonym">Donax arundinaceus</name>
    <dbReference type="NCBI Taxonomy" id="35708"/>
    <lineage>
        <taxon>Eukaryota</taxon>
        <taxon>Viridiplantae</taxon>
        <taxon>Streptophyta</taxon>
        <taxon>Embryophyta</taxon>
        <taxon>Tracheophyta</taxon>
        <taxon>Spermatophyta</taxon>
        <taxon>Magnoliopsida</taxon>
        <taxon>Liliopsida</taxon>
        <taxon>Poales</taxon>
        <taxon>Poaceae</taxon>
        <taxon>PACMAD clade</taxon>
        <taxon>Arundinoideae</taxon>
        <taxon>Arundineae</taxon>
        <taxon>Arundo</taxon>
    </lineage>
</organism>
<sequence>MVSTCFILHPSSRWSRCVQWKLISPASGTSIVARSTFLKSEWSATRCAFQRLMGQRESTALPYSGAQLSAKT</sequence>
<proteinExistence type="predicted"/>
<reference evidence="1" key="2">
    <citation type="journal article" date="2015" name="Data Brief">
        <title>Shoot transcriptome of the giant reed, Arundo donax.</title>
        <authorList>
            <person name="Barrero R.A."/>
            <person name="Guerrero F.D."/>
            <person name="Moolhuijzen P."/>
            <person name="Goolsby J.A."/>
            <person name="Tidwell J."/>
            <person name="Bellgard S.E."/>
            <person name="Bellgard M.I."/>
        </authorList>
    </citation>
    <scope>NUCLEOTIDE SEQUENCE</scope>
    <source>
        <tissue evidence="1">Shoot tissue taken approximately 20 cm above the soil surface</tissue>
    </source>
</reference>
<name>A0A0A8Y158_ARUDO</name>
<evidence type="ECO:0000313" key="1">
    <source>
        <dbReference type="EMBL" id="JAD18730.1"/>
    </source>
</evidence>
<protein>
    <submittedName>
        <fullName evidence="1">Uncharacterized protein</fullName>
    </submittedName>
</protein>
<accession>A0A0A8Y158</accession>
<reference evidence="1" key="1">
    <citation type="submission" date="2014-09" db="EMBL/GenBank/DDBJ databases">
        <authorList>
            <person name="Magalhaes I.L.F."/>
            <person name="Oliveira U."/>
            <person name="Santos F.R."/>
            <person name="Vidigal T.H.D.A."/>
            <person name="Brescovit A.D."/>
            <person name="Santos A.J."/>
        </authorList>
    </citation>
    <scope>NUCLEOTIDE SEQUENCE</scope>
    <source>
        <tissue evidence="1">Shoot tissue taken approximately 20 cm above the soil surface</tissue>
    </source>
</reference>